<feature type="compositionally biased region" description="Basic and acidic residues" evidence="8">
    <location>
        <begin position="10"/>
        <end position="20"/>
    </location>
</feature>
<feature type="region of interest" description="Disordered" evidence="8">
    <location>
        <begin position="604"/>
        <end position="632"/>
    </location>
</feature>
<dbReference type="Pfam" id="PF02028">
    <property type="entry name" value="BCCT"/>
    <property type="match status" value="1"/>
</dbReference>
<evidence type="ECO:0000256" key="4">
    <source>
        <dbReference type="ARBA" id="ARBA00022475"/>
    </source>
</evidence>
<feature type="transmembrane region" description="Helical" evidence="9">
    <location>
        <begin position="140"/>
        <end position="161"/>
    </location>
</feature>
<feature type="transmembrane region" description="Helical" evidence="9">
    <location>
        <begin position="242"/>
        <end position="264"/>
    </location>
</feature>
<dbReference type="PANTHER" id="PTHR30047">
    <property type="entry name" value="HIGH-AFFINITY CHOLINE TRANSPORT PROTEIN-RELATED"/>
    <property type="match status" value="1"/>
</dbReference>
<feature type="region of interest" description="Disordered" evidence="8">
    <location>
        <begin position="1"/>
        <end position="22"/>
    </location>
</feature>
<organism evidence="10 11">
    <name type="scientific">Xylanimonas protaetiae</name>
    <dbReference type="NCBI Taxonomy" id="2509457"/>
    <lineage>
        <taxon>Bacteria</taxon>
        <taxon>Bacillati</taxon>
        <taxon>Actinomycetota</taxon>
        <taxon>Actinomycetes</taxon>
        <taxon>Micrococcales</taxon>
        <taxon>Promicromonosporaceae</taxon>
        <taxon>Xylanimonas</taxon>
    </lineage>
</organism>
<dbReference type="GO" id="GO:0022857">
    <property type="term" value="F:transmembrane transporter activity"/>
    <property type="evidence" value="ECO:0007669"/>
    <property type="project" value="InterPro"/>
</dbReference>
<sequence>MTGTTTPVPGEEHRHRDGASRHRTARLVHEVTLPQIAEGLHPALLPGIGVEDNNHRFGVNKVVFGVAFGLVAAVIAWGVLGADSLHAASTTAYRVVTEDFGWFFGLLMVGVFAFMMWIGFGRYRSIRLGQDGEQPEFSTASWVAMIFAAGIGIGLLFYGPLEPVTHFTSLPPAFADVAPGSDQAMHLALAQTMFHWGPVAWSMYALVGGAVAYASFRKGRAPLMSALLEPIFGARTRGPLGAVVDIFAIIVTLFGTAVSLGIGALQIGRGVEIVAGVGPLGNGALVGIIAVLAVAFVVSAVSGVKRGIRVLSNVNMILAGVVALFVFVAGPTVLLLNLLPGGLMTFVAELPTLAAQSGATSDDAQEFMSSWTTFYWAWWVSWTPFVGLFIAKISRGRTLREFVLTVIVVPTLVCLVWFTVLGGTSMWLEQTGAALSQAGSAQDMLFALLDNLPAGAVTSAIAMVSVGIFFVTSADSASIVMASLAEKGNPAPRRWNTIVWGSALAVIAAVLLVGGGSAALNGLQNLMMVTALPFAVVIVLVMVAWSRELAHDPQTIRRRFAREALARGVREGIEQHGDDFVIGVVKAQPDKGAGAWLNTDDPRLTAWYSPEAPQPPLDDAPDAPDGPAAAPR</sequence>
<feature type="transmembrane region" description="Helical" evidence="9">
    <location>
        <begin position="526"/>
        <end position="545"/>
    </location>
</feature>
<evidence type="ECO:0000256" key="7">
    <source>
        <dbReference type="ARBA" id="ARBA00023136"/>
    </source>
</evidence>
<keyword evidence="3" id="KW-0813">Transport</keyword>
<feature type="transmembrane region" description="Helical" evidence="9">
    <location>
        <begin position="62"/>
        <end position="80"/>
    </location>
</feature>
<feature type="transmembrane region" description="Helical" evidence="9">
    <location>
        <begin position="199"/>
        <end position="216"/>
    </location>
</feature>
<accession>A0A4P6FLN3</accession>
<feature type="transmembrane region" description="Helical" evidence="9">
    <location>
        <begin position="316"/>
        <end position="339"/>
    </location>
</feature>
<comment type="similarity">
    <text evidence="2">Belongs to the BCCT transporter (TC 2.A.15) family.</text>
</comment>
<keyword evidence="5 9" id="KW-0812">Transmembrane</keyword>
<feature type="transmembrane region" description="Helical" evidence="9">
    <location>
        <begin position="100"/>
        <end position="120"/>
    </location>
</feature>
<evidence type="ECO:0000313" key="11">
    <source>
        <dbReference type="Proteomes" id="UP000292118"/>
    </source>
</evidence>
<keyword evidence="7 9" id="KW-0472">Membrane</keyword>
<dbReference type="NCBIfam" id="TIGR00842">
    <property type="entry name" value="bcct"/>
    <property type="match status" value="1"/>
</dbReference>
<evidence type="ECO:0000256" key="8">
    <source>
        <dbReference type="SAM" id="MobiDB-lite"/>
    </source>
</evidence>
<evidence type="ECO:0000256" key="1">
    <source>
        <dbReference type="ARBA" id="ARBA00004651"/>
    </source>
</evidence>
<evidence type="ECO:0000256" key="6">
    <source>
        <dbReference type="ARBA" id="ARBA00022989"/>
    </source>
</evidence>
<dbReference type="AlphaFoldDB" id="A0A4P6FLN3"/>
<feature type="transmembrane region" description="Helical" evidence="9">
    <location>
        <begin position="284"/>
        <end position="304"/>
    </location>
</feature>
<dbReference type="RefSeq" id="WP_129190343.1">
    <property type="nucleotide sequence ID" value="NZ_CP035493.1"/>
</dbReference>
<dbReference type="Proteomes" id="UP000292118">
    <property type="component" value="Chromosome"/>
</dbReference>
<dbReference type="EMBL" id="CP035493">
    <property type="protein sequence ID" value="QAY71548.1"/>
    <property type="molecule type" value="Genomic_DNA"/>
</dbReference>
<dbReference type="GO" id="GO:0005886">
    <property type="term" value="C:plasma membrane"/>
    <property type="evidence" value="ECO:0007669"/>
    <property type="project" value="UniProtKB-SubCell"/>
</dbReference>
<keyword evidence="11" id="KW-1185">Reference proteome</keyword>
<evidence type="ECO:0000313" key="10">
    <source>
        <dbReference type="EMBL" id="QAY71548.1"/>
    </source>
</evidence>
<dbReference type="KEGG" id="xya:ET471_17180"/>
<evidence type="ECO:0000256" key="9">
    <source>
        <dbReference type="SAM" id="Phobius"/>
    </source>
</evidence>
<feature type="transmembrane region" description="Helical" evidence="9">
    <location>
        <begin position="402"/>
        <end position="420"/>
    </location>
</feature>
<proteinExistence type="inferred from homology"/>
<feature type="compositionally biased region" description="Low complexity" evidence="8">
    <location>
        <begin position="623"/>
        <end position="632"/>
    </location>
</feature>
<evidence type="ECO:0000256" key="5">
    <source>
        <dbReference type="ARBA" id="ARBA00022692"/>
    </source>
</evidence>
<dbReference type="PANTHER" id="PTHR30047:SF7">
    <property type="entry name" value="HIGH-AFFINITY CHOLINE TRANSPORT PROTEIN"/>
    <property type="match status" value="1"/>
</dbReference>
<evidence type="ECO:0000256" key="3">
    <source>
        <dbReference type="ARBA" id="ARBA00022448"/>
    </source>
</evidence>
<reference evidence="10 11" key="1">
    <citation type="submission" date="2019-01" db="EMBL/GenBank/DDBJ databases">
        <title>Genome sequencing of strain FW10M-9.</title>
        <authorList>
            <person name="Heo J."/>
            <person name="Kim S.-J."/>
            <person name="Kim J.-S."/>
            <person name="Hong S.-B."/>
            <person name="Kwon S.-W."/>
        </authorList>
    </citation>
    <scope>NUCLEOTIDE SEQUENCE [LARGE SCALE GENOMIC DNA]</scope>
    <source>
        <strain evidence="10 11">FW10M-9</strain>
    </source>
</reference>
<name>A0A4P6FLN3_9MICO</name>
<feature type="transmembrane region" description="Helical" evidence="9">
    <location>
        <begin position="497"/>
        <end position="520"/>
    </location>
</feature>
<comment type="subcellular location">
    <subcellularLocation>
        <location evidence="1">Cell membrane</location>
        <topology evidence="1">Multi-pass membrane protein</topology>
    </subcellularLocation>
</comment>
<keyword evidence="6 9" id="KW-1133">Transmembrane helix</keyword>
<feature type="transmembrane region" description="Helical" evidence="9">
    <location>
        <begin position="460"/>
        <end position="485"/>
    </location>
</feature>
<feature type="transmembrane region" description="Helical" evidence="9">
    <location>
        <begin position="373"/>
        <end position="390"/>
    </location>
</feature>
<evidence type="ECO:0000256" key="2">
    <source>
        <dbReference type="ARBA" id="ARBA00005658"/>
    </source>
</evidence>
<dbReference type="OrthoDB" id="9775735at2"/>
<keyword evidence="4" id="KW-1003">Cell membrane</keyword>
<protein>
    <submittedName>
        <fullName evidence="10">BCCT family transporter</fullName>
    </submittedName>
</protein>
<dbReference type="InterPro" id="IPR000060">
    <property type="entry name" value="BCCT_transptr"/>
</dbReference>
<gene>
    <name evidence="10" type="ORF">ET471_17180</name>
</gene>